<evidence type="ECO:0000256" key="6">
    <source>
        <dbReference type="ARBA" id="ARBA00023136"/>
    </source>
</evidence>
<dbReference type="SUPFAM" id="SSF57184">
    <property type="entry name" value="Growth factor receptor domain"/>
    <property type="match status" value="1"/>
</dbReference>
<dbReference type="SUPFAM" id="SSF81340">
    <property type="entry name" value="Clc chloride channel"/>
    <property type="match status" value="1"/>
</dbReference>
<keyword evidence="2" id="KW-0813">Transport</keyword>
<feature type="transmembrane region" description="Helical" evidence="9">
    <location>
        <begin position="244"/>
        <end position="265"/>
    </location>
</feature>
<evidence type="ECO:0000256" key="8">
    <source>
        <dbReference type="SAM" id="MobiDB-lite"/>
    </source>
</evidence>
<evidence type="ECO:0000256" key="4">
    <source>
        <dbReference type="ARBA" id="ARBA00022989"/>
    </source>
</evidence>
<proteinExistence type="predicted"/>
<keyword evidence="5" id="KW-0406">Ion transport</keyword>
<protein>
    <submittedName>
        <fullName evidence="10">H(+)/Cl(-) exchange transporter 5</fullName>
    </submittedName>
</protein>
<accession>A0A1Q9ET27</accession>
<dbReference type="InterPro" id="IPR014743">
    <property type="entry name" value="Cl-channel_core"/>
</dbReference>
<feature type="transmembrane region" description="Helical" evidence="9">
    <location>
        <begin position="502"/>
        <end position="527"/>
    </location>
</feature>
<feature type="transmembrane region" description="Helical" evidence="9">
    <location>
        <begin position="137"/>
        <end position="159"/>
    </location>
</feature>
<feature type="transmembrane region" description="Helical" evidence="9">
    <location>
        <begin position="46"/>
        <end position="69"/>
    </location>
</feature>
<keyword evidence="3 9" id="KW-0812">Transmembrane</keyword>
<dbReference type="Gene3D" id="1.10.3080.10">
    <property type="entry name" value="Clc chloride channel"/>
    <property type="match status" value="1"/>
</dbReference>
<reference evidence="10 11" key="1">
    <citation type="submission" date="2016-02" db="EMBL/GenBank/DDBJ databases">
        <title>Genome analysis of coral dinoflagellate symbionts highlights evolutionary adaptations to a symbiotic lifestyle.</title>
        <authorList>
            <person name="Aranda M."/>
            <person name="Li Y."/>
            <person name="Liew Y.J."/>
            <person name="Baumgarten S."/>
            <person name="Simakov O."/>
            <person name="Wilson M."/>
            <person name="Piel J."/>
            <person name="Ashoor H."/>
            <person name="Bougouffa S."/>
            <person name="Bajic V.B."/>
            <person name="Ryu T."/>
            <person name="Ravasi T."/>
            <person name="Bayer T."/>
            <person name="Micklem G."/>
            <person name="Kim H."/>
            <person name="Bhak J."/>
            <person name="Lajeunesse T.C."/>
            <person name="Voolstra C.R."/>
        </authorList>
    </citation>
    <scope>NUCLEOTIDE SEQUENCE [LARGE SCALE GENOMIC DNA]</scope>
    <source>
        <strain evidence="10 11">CCMP2467</strain>
    </source>
</reference>
<feature type="transmembrane region" description="Helical" evidence="9">
    <location>
        <begin position="179"/>
        <end position="199"/>
    </location>
</feature>
<organism evidence="10 11">
    <name type="scientific">Symbiodinium microadriaticum</name>
    <name type="common">Dinoflagellate</name>
    <name type="synonym">Zooxanthella microadriatica</name>
    <dbReference type="NCBI Taxonomy" id="2951"/>
    <lineage>
        <taxon>Eukaryota</taxon>
        <taxon>Sar</taxon>
        <taxon>Alveolata</taxon>
        <taxon>Dinophyceae</taxon>
        <taxon>Suessiales</taxon>
        <taxon>Symbiodiniaceae</taxon>
        <taxon>Symbiodinium</taxon>
    </lineage>
</organism>
<keyword evidence="7" id="KW-0868">Chloride</keyword>
<dbReference type="GO" id="GO:0005247">
    <property type="term" value="F:voltage-gated chloride channel activity"/>
    <property type="evidence" value="ECO:0007669"/>
    <property type="project" value="TreeGrafter"/>
</dbReference>
<dbReference type="InterPro" id="IPR006212">
    <property type="entry name" value="Furin_repeat"/>
</dbReference>
<feature type="transmembrane region" description="Helical" evidence="9">
    <location>
        <begin position="1294"/>
        <end position="1318"/>
    </location>
</feature>
<dbReference type="Proteomes" id="UP000186817">
    <property type="component" value="Unassembled WGS sequence"/>
</dbReference>
<dbReference type="PRINTS" id="PR00762">
    <property type="entry name" value="CLCHANNEL"/>
</dbReference>
<dbReference type="GO" id="GO:0005886">
    <property type="term" value="C:plasma membrane"/>
    <property type="evidence" value="ECO:0007669"/>
    <property type="project" value="TreeGrafter"/>
</dbReference>
<dbReference type="InterPro" id="IPR009030">
    <property type="entry name" value="Growth_fac_rcpt_cys_sf"/>
</dbReference>
<dbReference type="Pfam" id="PF00654">
    <property type="entry name" value="Voltage_CLC"/>
    <property type="match status" value="1"/>
</dbReference>
<dbReference type="InterPro" id="IPR001807">
    <property type="entry name" value="ClC"/>
</dbReference>
<feature type="transmembrane region" description="Helical" evidence="9">
    <location>
        <begin position="534"/>
        <end position="551"/>
    </location>
</feature>
<evidence type="ECO:0000256" key="9">
    <source>
        <dbReference type="SAM" id="Phobius"/>
    </source>
</evidence>
<evidence type="ECO:0000256" key="1">
    <source>
        <dbReference type="ARBA" id="ARBA00004141"/>
    </source>
</evidence>
<dbReference type="GO" id="GO:0005794">
    <property type="term" value="C:Golgi apparatus"/>
    <property type="evidence" value="ECO:0007669"/>
    <property type="project" value="TreeGrafter"/>
</dbReference>
<evidence type="ECO:0000256" key="3">
    <source>
        <dbReference type="ARBA" id="ARBA00022692"/>
    </source>
</evidence>
<dbReference type="CDD" id="cd00064">
    <property type="entry name" value="FU"/>
    <property type="match status" value="2"/>
</dbReference>
<dbReference type="EMBL" id="LSRX01000075">
    <property type="protein sequence ID" value="OLQ10582.1"/>
    <property type="molecule type" value="Genomic_DNA"/>
</dbReference>
<gene>
    <name evidence="10" type="primary">CLCN5</name>
    <name evidence="10" type="ORF">AK812_SmicGene5669</name>
</gene>
<dbReference type="PANTHER" id="PTHR45711:SF6">
    <property type="entry name" value="CHLORIDE CHANNEL PROTEIN"/>
    <property type="match status" value="1"/>
</dbReference>
<dbReference type="Gene3D" id="2.10.220.10">
    <property type="entry name" value="Hormone Receptor, Insulin-like Growth Factor Receptor 1, Chain A, domain 2"/>
    <property type="match status" value="1"/>
</dbReference>
<comment type="caution">
    <text evidence="10">The sequence shown here is derived from an EMBL/GenBank/DDBJ whole genome shotgun (WGS) entry which is preliminary data.</text>
</comment>
<feature type="region of interest" description="Disordered" evidence="8">
    <location>
        <begin position="703"/>
        <end position="801"/>
    </location>
</feature>
<feature type="transmembrane region" description="Helical" evidence="9">
    <location>
        <begin position="277"/>
        <end position="300"/>
    </location>
</feature>
<name>A0A1Q9ET27_SYMMI</name>
<evidence type="ECO:0000256" key="2">
    <source>
        <dbReference type="ARBA" id="ARBA00022448"/>
    </source>
</evidence>
<dbReference type="PANTHER" id="PTHR45711">
    <property type="entry name" value="CHLORIDE CHANNEL PROTEIN"/>
    <property type="match status" value="1"/>
</dbReference>
<evidence type="ECO:0000313" key="10">
    <source>
        <dbReference type="EMBL" id="OLQ10582.1"/>
    </source>
</evidence>
<evidence type="ECO:0000256" key="5">
    <source>
        <dbReference type="ARBA" id="ARBA00023065"/>
    </source>
</evidence>
<feature type="transmembrane region" description="Helical" evidence="9">
    <location>
        <begin position="320"/>
        <end position="348"/>
    </location>
</feature>
<dbReference type="OrthoDB" id="424666at2759"/>
<evidence type="ECO:0000313" key="11">
    <source>
        <dbReference type="Proteomes" id="UP000186817"/>
    </source>
</evidence>
<keyword evidence="11" id="KW-1185">Reference proteome</keyword>
<keyword evidence="6 9" id="KW-0472">Membrane</keyword>
<dbReference type="SMART" id="SM00261">
    <property type="entry name" value="FU"/>
    <property type="match status" value="2"/>
</dbReference>
<keyword evidence="4 9" id="KW-1133">Transmembrane helix</keyword>
<comment type="subcellular location">
    <subcellularLocation>
        <location evidence="1">Membrane</location>
        <topology evidence="1">Multi-pass membrane protein</topology>
    </subcellularLocation>
</comment>
<sequence length="1366" mass="147267">MAQLELCQLESPRTDYHRSFDDSFHLPSGMMFWTKPLVASDIVRSLLPWFIALLLGVLTAITGSAIAIFSDFLGDARFGFCRGLILADRNRCCGGSENVDYVLETCKKPAIGDDGVVWVPWAHFFEFSGTAGAILSLFLYVSASLVFTGLAAYLVYEYAPTARGSGIPEVKAAVSGYDLPLSFTGGCLVIKALGLSLVVGAGLSLGKEGPLIHIGVCLASTLQRACGALGLRRAGMPFHEMACIGAAAGVSTAFGAPLGGVLFAVEELGSVRSLSQRTLLLSFLAAFAASFTLKSLNLTGANRLTLFALSLPTHTARKEWISWEMCAFFLIGVTGGIGGGLFVMMNLWCTSQRRQALKEGRLWFLPMLPCKQRGTLNVLECVIIALVTATLSYPFTQLLRSLSTEAIHAMFETCPNARPSHFGLCDPDDDAVANISLHENMWLLIAAVVRLFQTTYTFGAAIPSGLFIPSLYVGAALGRLIGNLIFRLAAAVSEFPVHIEPAVFAMVGAISMLSGFCRMTVSLVVIMFELTGELNYIVPFMCAVLTAKLVGDMMTPSIYDAHASLNGYAPIEGQADIRFDTVLADITKPGVDTGSVKAGIEALGVPESCVAVLTPQAPLLTAYCAFQHKPELQFCVCTESRRLGKISVISRADFEAALGEHGFPLSRPTAEDYQVHRDFDTDATSGCSWPGMMRFCSRRSPSAARARTPGSVVGASAVTDPVELQRLEPSPEGPAELIGGGARTQRSRQHRGDLPGPLLFQGRAREESGEGRPSGDGVLELKGQATGRPRPSETDGDLPEEGPLALSALAVLNLWVQRLESISELPSAMVYLVQSIGLSIPLFWRAGRPEYSLALPRDSQLVALRVDLTPTSSSEGAALLAAAPPLAVRVPSRGLRFPLSPGVTSAYVFADIGEPLDMRIELLGSEYGLRVLRSKITSSGQGLSPDPARLYPPQGTLAGLNLWDSMGLAANMAWFAPRVSLYFASIRENAHGVRLAATPNDPDAELEWRMNGGKWDFLVSGLTSSPADVATFGWTLLEVRVSSSSLPESLSPLVYQVVLARGARVCHPSCAYCTGPSATECESCVPPLILADGKCLYTACPSSTQYFNTSTERCEPCDSSCLECADGSPWGCISCPPSRYLRPSSEIAIVGSCDLSCLYGFFVQPTSQRCQIAPAGTEVERFYLRLTLRISVEDFMDSSDTLKEVLFKSAETLAVSPQDVRFHKWESAKGGLGVFFFLEVENPFVQHDEPEEWFSIDDWFASLPVPVDEIRIMTQSQLYPPGPQPAPTPFLDPWLLGAIGAASASLLLLYPLYTFYFVRKYKGQMPYYPGDGQEQFVEYVLEKTDPAVMSAMVNTAGNLKAAATEE</sequence>
<dbReference type="GO" id="GO:0005769">
    <property type="term" value="C:early endosome"/>
    <property type="evidence" value="ECO:0007669"/>
    <property type="project" value="TreeGrafter"/>
</dbReference>
<feature type="transmembrane region" description="Helical" evidence="9">
    <location>
        <begin position="471"/>
        <end position="490"/>
    </location>
</feature>
<evidence type="ECO:0000256" key="7">
    <source>
        <dbReference type="ARBA" id="ARBA00023214"/>
    </source>
</evidence>